<sequence length="112" mass="12135">MADQNPESVQSVTVAIYDQTYHLRGDDAAYIQGLADMVDDKMRLVASHGKTVDSLRVAVLAALNIADELATLERKYQALTGSVQQTSSSIRDRAHTLSGLLDAVLEDECKLG</sequence>
<dbReference type="GO" id="GO:0032153">
    <property type="term" value="C:cell division site"/>
    <property type="evidence" value="ECO:0007669"/>
    <property type="project" value="TreeGrafter"/>
</dbReference>
<gene>
    <name evidence="10" type="ORF">ENW50_02545</name>
</gene>
<evidence type="ECO:0000256" key="5">
    <source>
        <dbReference type="ARBA" id="ARBA00023210"/>
    </source>
</evidence>
<comment type="subcellular location">
    <subcellularLocation>
        <location evidence="1">Cytoplasm</location>
    </subcellularLocation>
</comment>
<evidence type="ECO:0000256" key="8">
    <source>
        <dbReference type="ARBA" id="ARBA00026068"/>
    </source>
</evidence>
<evidence type="ECO:0000313" key="10">
    <source>
        <dbReference type="EMBL" id="HGY93557.1"/>
    </source>
</evidence>
<keyword evidence="4 10" id="KW-0132">Cell division</keyword>
<dbReference type="PANTHER" id="PTHR34981:SF1">
    <property type="entry name" value="CELL DIVISION PROTEIN ZAPA"/>
    <property type="match status" value="1"/>
</dbReference>
<keyword evidence="3" id="KW-0963">Cytoplasm</keyword>
<proteinExistence type="predicted"/>
<comment type="caution">
    <text evidence="10">The sequence shown here is derived from an EMBL/GenBank/DDBJ whole genome shotgun (WGS) entry which is preliminary data.</text>
</comment>
<organism evidence="10">
    <name type="scientific">Acidobacterium capsulatum</name>
    <dbReference type="NCBI Taxonomy" id="33075"/>
    <lineage>
        <taxon>Bacteria</taxon>
        <taxon>Pseudomonadati</taxon>
        <taxon>Acidobacteriota</taxon>
        <taxon>Terriglobia</taxon>
        <taxon>Terriglobales</taxon>
        <taxon>Acidobacteriaceae</taxon>
        <taxon>Acidobacterium</taxon>
    </lineage>
</organism>
<dbReference type="PANTHER" id="PTHR34981">
    <property type="entry name" value="CELL DIVISION PROTEIN ZAPA"/>
    <property type="match status" value="1"/>
</dbReference>
<dbReference type="GO" id="GO:0030428">
    <property type="term" value="C:cell septum"/>
    <property type="evidence" value="ECO:0007669"/>
    <property type="project" value="TreeGrafter"/>
</dbReference>
<evidence type="ECO:0000256" key="9">
    <source>
        <dbReference type="ARBA" id="ARBA00033158"/>
    </source>
</evidence>
<name>A0A7V5CSI8_9BACT</name>
<evidence type="ECO:0000256" key="4">
    <source>
        <dbReference type="ARBA" id="ARBA00022618"/>
    </source>
</evidence>
<evidence type="ECO:0000256" key="6">
    <source>
        <dbReference type="ARBA" id="ARBA00023306"/>
    </source>
</evidence>
<evidence type="ECO:0000256" key="1">
    <source>
        <dbReference type="ARBA" id="ARBA00004496"/>
    </source>
</evidence>
<evidence type="ECO:0000256" key="2">
    <source>
        <dbReference type="ARBA" id="ARBA00015195"/>
    </source>
</evidence>
<dbReference type="GO" id="GO:0000917">
    <property type="term" value="P:division septum assembly"/>
    <property type="evidence" value="ECO:0007669"/>
    <property type="project" value="UniProtKB-KW"/>
</dbReference>
<comment type="function">
    <text evidence="7">Activator of cell division through the inhibition of FtsZ GTPase activity, therefore promoting FtsZ assembly into bundles of protofilaments necessary for the formation of the division Z ring. It is recruited early at mid-cell but it is not essential for cell division.</text>
</comment>
<dbReference type="GO" id="GO:0043093">
    <property type="term" value="P:FtsZ-dependent cytokinesis"/>
    <property type="evidence" value="ECO:0007669"/>
    <property type="project" value="TreeGrafter"/>
</dbReference>
<accession>A0A7V5CSI8</accession>
<reference evidence="10" key="1">
    <citation type="journal article" date="2020" name="mSystems">
        <title>Genome- and Community-Level Interaction Insights into Carbon Utilization and Element Cycling Functions of Hydrothermarchaeota in Hydrothermal Sediment.</title>
        <authorList>
            <person name="Zhou Z."/>
            <person name="Liu Y."/>
            <person name="Xu W."/>
            <person name="Pan J."/>
            <person name="Luo Z.H."/>
            <person name="Li M."/>
        </authorList>
    </citation>
    <scope>NUCLEOTIDE SEQUENCE [LARGE SCALE GENOMIC DNA]</scope>
    <source>
        <strain evidence="10">SpSt-855</strain>
    </source>
</reference>
<comment type="subunit">
    <text evidence="8">Homodimer. Interacts with FtsZ.</text>
</comment>
<dbReference type="Gene3D" id="6.10.250.790">
    <property type="match status" value="1"/>
</dbReference>
<protein>
    <recommendedName>
        <fullName evidence="2">Cell division protein ZapA</fullName>
    </recommendedName>
    <alternativeName>
        <fullName evidence="9">Z ring-associated protein ZapA</fullName>
    </alternativeName>
</protein>
<evidence type="ECO:0000256" key="7">
    <source>
        <dbReference type="ARBA" id="ARBA00024910"/>
    </source>
</evidence>
<dbReference type="InterPro" id="IPR007838">
    <property type="entry name" value="Cell_div_ZapA-like"/>
</dbReference>
<dbReference type="GO" id="GO:0000921">
    <property type="term" value="P:septin ring assembly"/>
    <property type="evidence" value="ECO:0007669"/>
    <property type="project" value="TreeGrafter"/>
</dbReference>
<dbReference type="InterPro" id="IPR053712">
    <property type="entry name" value="Bac_CellDiv_Activator"/>
</dbReference>
<keyword evidence="6" id="KW-0131">Cell cycle</keyword>
<dbReference type="EMBL" id="DTKL01000015">
    <property type="protein sequence ID" value="HGY93557.1"/>
    <property type="molecule type" value="Genomic_DNA"/>
</dbReference>
<dbReference type="AlphaFoldDB" id="A0A7V5CSI8"/>
<keyword evidence="5" id="KW-0717">Septation</keyword>
<dbReference type="GO" id="GO:0005829">
    <property type="term" value="C:cytosol"/>
    <property type="evidence" value="ECO:0007669"/>
    <property type="project" value="TreeGrafter"/>
</dbReference>
<dbReference type="Pfam" id="PF05164">
    <property type="entry name" value="ZapA"/>
    <property type="match status" value="1"/>
</dbReference>
<dbReference type="SUPFAM" id="SSF102829">
    <property type="entry name" value="Cell division protein ZapA-like"/>
    <property type="match status" value="1"/>
</dbReference>
<evidence type="ECO:0000256" key="3">
    <source>
        <dbReference type="ARBA" id="ARBA00022490"/>
    </source>
</evidence>
<dbReference type="InterPro" id="IPR036192">
    <property type="entry name" value="Cell_div_ZapA-like_sf"/>
</dbReference>